<name>A0A4P9CC75_EUBML</name>
<dbReference type="AlphaFoldDB" id="A0A4P9CC75"/>
<dbReference type="PANTHER" id="PTHR34824:SF1">
    <property type="entry name" value="HEAT-INDUCIBLE TRANSCRIPTION REPRESSOR HRCA"/>
    <property type="match status" value="1"/>
</dbReference>
<evidence type="ECO:0000256" key="2">
    <source>
        <dbReference type="ARBA" id="ARBA00023015"/>
    </source>
</evidence>
<dbReference type="PANTHER" id="PTHR34824">
    <property type="entry name" value="HEAT-INDUCIBLE TRANSCRIPTION REPRESSOR HRCA"/>
    <property type="match status" value="1"/>
</dbReference>
<reference evidence="8 9" key="1">
    <citation type="submission" date="2018-05" db="EMBL/GenBank/DDBJ databases">
        <title>Genome comparison of Eubacterium sp.</title>
        <authorList>
            <person name="Feng Y."/>
            <person name="Sanchez-Andrea I."/>
            <person name="Stams A.J.M."/>
            <person name="De Vos W.M."/>
        </authorList>
    </citation>
    <scope>NUCLEOTIDE SEQUENCE [LARGE SCALE GENOMIC DNA]</scope>
    <source>
        <strain evidence="8 9">YI</strain>
    </source>
</reference>
<dbReference type="InterPro" id="IPR036388">
    <property type="entry name" value="WH-like_DNA-bd_sf"/>
</dbReference>
<sequence>MDLKERKKKILEVIIKDYINTAEPVGSRTLSKRYNLGISPATIRNEMADLEDLGFLMQPHTSSGRIPTQLAYRYYVDEIMQIQKLAKVVRNDIHNGYLKITRELDNTMNHTAKVLSQLTNYTSVVLSPRVSCFNCKHVQIVPLIKERVLLIVVTYEGMAKNIEMTLSQEIDTTLALKLSNVLNSFLKNISFQEINMELVDQIQELSPDESSLLREILPVLRDTLMEEASDIHSMGLTNLFNYPEFSDVEKIRHLVNVIEEKPLLAGILSNDDASQVINISIGDENDNENLKEFSIITTTYELEGKTVGAFGVIGPTRMNYDNVSSVLDYIRNELNTNLTKLLMK</sequence>
<dbReference type="SUPFAM" id="SSF55781">
    <property type="entry name" value="GAF domain-like"/>
    <property type="match status" value="1"/>
</dbReference>
<dbReference type="InterPro" id="IPR029016">
    <property type="entry name" value="GAF-like_dom_sf"/>
</dbReference>
<evidence type="ECO:0000256" key="5">
    <source>
        <dbReference type="ARBA" id="ARBA00055319"/>
    </source>
</evidence>
<evidence type="ECO:0000256" key="3">
    <source>
        <dbReference type="ARBA" id="ARBA00023016"/>
    </source>
</evidence>
<keyword evidence="3 6" id="KW-0346">Stress response</keyword>
<dbReference type="Gene3D" id="3.30.450.40">
    <property type="match status" value="1"/>
</dbReference>
<dbReference type="KEGG" id="emt:CPZ25_018975"/>
<evidence type="ECO:0000256" key="1">
    <source>
        <dbReference type="ARBA" id="ARBA00022491"/>
    </source>
</evidence>
<feature type="domain" description="Heat-inducible transcription repressor HrcA C-terminal" evidence="7">
    <location>
        <begin position="105"/>
        <end position="323"/>
    </location>
</feature>
<evidence type="ECO:0000256" key="4">
    <source>
        <dbReference type="ARBA" id="ARBA00023163"/>
    </source>
</evidence>
<dbReference type="Gene3D" id="3.30.390.60">
    <property type="entry name" value="Heat-inducible transcription repressor hrca homolog, domain 3"/>
    <property type="match status" value="1"/>
</dbReference>
<gene>
    <name evidence="6 8" type="primary">hrcA</name>
    <name evidence="8" type="ORF">CPZ25_018975</name>
</gene>
<keyword evidence="4 6" id="KW-0804">Transcription</keyword>
<dbReference type="HAMAP" id="MF_00081">
    <property type="entry name" value="HrcA"/>
    <property type="match status" value="1"/>
</dbReference>
<organism evidence="8 9">
    <name type="scientific">Eubacterium maltosivorans</name>
    <dbReference type="NCBI Taxonomy" id="2041044"/>
    <lineage>
        <taxon>Bacteria</taxon>
        <taxon>Bacillati</taxon>
        <taxon>Bacillota</taxon>
        <taxon>Clostridia</taxon>
        <taxon>Eubacteriales</taxon>
        <taxon>Eubacteriaceae</taxon>
        <taxon>Eubacterium</taxon>
    </lineage>
</organism>
<evidence type="ECO:0000256" key="6">
    <source>
        <dbReference type="HAMAP-Rule" id="MF_00081"/>
    </source>
</evidence>
<evidence type="ECO:0000259" key="7">
    <source>
        <dbReference type="Pfam" id="PF01628"/>
    </source>
</evidence>
<keyword evidence="1 6" id="KW-0678">Repressor</keyword>
<dbReference type="EMBL" id="CP029487">
    <property type="protein sequence ID" value="QCT73310.1"/>
    <property type="molecule type" value="Genomic_DNA"/>
</dbReference>
<dbReference type="Proteomes" id="UP000218387">
    <property type="component" value="Chromosome"/>
</dbReference>
<dbReference type="GO" id="GO:0003677">
    <property type="term" value="F:DNA binding"/>
    <property type="evidence" value="ECO:0007669"/>
    <property type="project" value="InterPro"/>
</dbReference>
<dbReference type="NCBIfam" id="TIGR00331">
    <property type="entry name" value="hrcA"/>
    <property type="match status" value="1"/>
</dbReference>
<dbReference type="GO" id="GO:0045892">
    <property type="term" value="P:negative regulation of DNA-templated transcription"/>
    <property type="evidence" value="ECO:0007669"/>
    <property type="project" value="UniProtKB-UniRule"/>
</dbReference>
<dbReference type="Pfam" id="PF01628">
    <property type="entry name" value="HrcA"/>
    <property type="match status" value="1"/>
</dbReference>
<dbReference type="FunFam" id="1.10.10.10:FF:000049">
    <property type="entry name" value="Heat-inducible transcription repressor HrcA"/>
    <property type="match status" value="1"/>
</dbReference>
<accession>A0A4P9CC75</accession>
<dbReference type="PIRSF" id="PIRSF005485">
    <property type="entry name" value="HrcA"/>
    <property type="match status" value="1"/>
</dbReference>
<dbReference type="InterPro" id="IPR002571">
    <property type="entry name" value="HrcA"/>
</dbReference>
<comment type="function">
    <text evidence="5 6">Negative regulator of class I heat shock genes (grpE-dnaK-dnaJ and groELS operons). Prevents heat-shock induction of these operons.</text>
</comment>
<dbReference type="InterPro" id="IPR023120">
    <property type="entry name" value="WHTH_transcript_rep_HrcA_IDD"/>
</dbReference>
<dbReference type="RefSeq" id="WP_058695401.1">
    <property type="nucleotide sequence ID" value="NZ_CABJDW020000002.1"/>
</dbReference>
<dbReference type="Gene3D" id="1.10.10.10">
    <property type="entry name" value="Winged helix-like DNA-binding domain superfamily/Winged helix DNA-binding domain"/>
    <property type="match status" value="1"/>
</dbReference>
<evidence type="ECO:0000313" key="9">
    <source>
        <dbReference type="Proteomes" id="UP000218387"/>
    </source>
</evidence>
<evidence type="ECO:0000313" key="8">
    <source>
        <dbReference type="EMBL" id="QCT73310.1"/>
    </source>
</evidence>
<keyword evidence="2 6" id="KW-0805">Transcription regulation</keyword>
<proteinExistence type="inferred from homology"/>
<dbReference type="SUPFAM" id="SSF46785">
    <property type="entry name" value="Winged helix' DNA-binding domain"/>
    <property type="match status" value="1"/>
</dbReference>
<comment type="similarity">
    <text evidence="6">Belongs to the HrcA family.</text>
</comment>
<protein>
    <recommendedName>
        <fullName evidence="6">Heat-inducible transcription repressor HrcA</fullName>
    </recommendedName>
</protein>
<keyword evidence="9" id="KW-1185">Reference proteome</keyword>
<dbReference type="InterPro" id="IPR021153">
    <property type="entry name" value="HrcA_C"/>
</dbReference>
<dbReference type="InterPro" id="IPR036390">
    <property type="entry name" value="WH_DNA-bd_sf"/>
</dbReference>